<sequence length="284" mass="32355">MLKLKRPVSSYPEMLSLCRSGITGNVGLRQNVTDVSRLLEQKAEEYEASATTGELYTIDPLPRPQDDPVVIGCLKKSDLVKLYDYYVVGKRKPARAVYDALMVAANDKCPFCGGIGRPRNLDHYLPKAHYPQFSIVPVNLVPSCRDCNMDGKGQAFASAEKEQVLQPYLDDDRFFNEQWLYARYHPGENDEPGVIEYFVSPPEYWEDDQKKRVDKHFKDFDLALRFSKEAGPRLVSLMAQYNALLVAPVDKETSKNIIFQTVIDASSFINHWERVMCLALMDTL</sequence>
<protein>
    <submittedName>
        <fullName evidence="1">Uncharacterized protein</fullName>
    </submittedName>
</protein>
<dbReference type="CDD" id="cd00085">
    <property type="entry name" value="HNHc"/>
    <property type="match status" value="1"/>
</dbReference>
<dbReference type="RefSeq" id="WP_005300991.1">
    <property type="nucleotide sequence ID" value="NZ_PYOG01000009.1"/>
</dbReference>
<dbReference type="InterPro" id="IPR003615">
    <property type="entry name" value="HNH_nuc"/>
</dbReference>
<dbReference type="Proteomes" id="UP000251647">
    <property type="component" value="Unassembled WGS sequence"/>
</dbReference>
<reference evidence="1 2" key="1">
    <citation type="submission" date="2018-06" db="EMBL/GenBank/DDBJ databases">
        <authorList>
            <consortium name="Pathogen Informatics"/>
            <person name="Doyle S."/>
        </authorList>
    </citation>
    <scope>NUCLEOTIDE SEQUENCE [LARGE SCALE GENOMIC DNA]</scope>
    <source>
        <strain evidence="1 2">NCTC11647</strain>
    </source>
</reference>
<evidence type="ECO:0000313" key="2">
    <source>
        <dbReference type="Proteomes" id="UP000251647"/>
    </source>
</evidence>
<dbReference type="AlphaFoldDB" id="A0A2T3QK92"/>
<dbReference type="OrthoDB" id="9816185at2"/>
<accession>A0A2T3QK92</accession>
<name>A0A2T3QK92_PHODM</name>
<dbReference type="EMBL" id="UATL01000001">
    <property type="protein sequence ID" value="SPY27388.1"/>
    <property type="molecule type" value="Genomic_DNA"/>
</dbReference>
<organism evidence="1 2">
    <name type="scientific">Photobacterium damselae</name>
    <dbReference type="NCBI Taxonomy" id="38293"/>
    <lineage>
        <taxon>Bacteria</taxon>
        <taxon>Pseudomonadati</taxon>
        <taxon>Pseudomonadota</taxon>
        <taxon>Gammaproteobacteria</taxon>
        <taxon>Vibrionales</taxon>
        <taxon>Vibrionaceae</taxon>
        <taxon>Photobacterium</taxon>
    </lineage>
</organism>
<proteinExistence type="predicted"/>
<gene>
    <name evidence="1" type="ORF">NCTC11647_00431</name>
</gene>
<dbReference type="Gene3D" id="1.10.30.50">
    <property type="match status" value="1"/>
</dbReference>
<evidence type="ECO:0000313" key="1">
    <source>
        <dbReference type="EMBL" id="SPY27388.1"/>
    </source>
</evidence>